<accession>A0A833S121</accession>
<evidence type="ECO:0000313" key="1">
    <source>
        <dbReference type="EMBL" id="KAF3427995.1"/>
    </source>
</evidence>
<evidence type="ECO:0000313" key="2">
    <source>
        <dbReference type="Proteomes" id="UP000655588"/>
    </source>
</evidence>
<protein>
    <submittedName>
        <fullName evidence="1">Uncharacterized protein</fullName>
    </submittedName>
</protein>
<comment type="caution">
    <text evidence="1">The sequence shown here is derived from an EMBL/GenBank/DDBJ whole genome shotgun (WGS) entry which is preliminary data.</text>
</comment>
<dbReference type="Proteomes" id="UP000655588">
    <property type="component" value="Unassembled WGS sequence"/>
</dbReference>
<sequence length="87" mass="10686">MRNFCFDLQMEIYVLMYKYYSLYWIKIVGIVNKVNIFLNDQRAVLIDKGYLILDDFNFTRKSIDLKIIPTVFQTTFKELDYYKKRVF</sequence>
<name>A0A833S121_9HYME</name>
<reference evidence="1" key="1">
    <citation type="submission" date="2019-11" db="EMBL/GenBank/DDBJ databases">
        <title>The nuclear and mitochondrial genomes of Frieseomelitta varia - a highly eusocial stingless bee (Meliponini) with a permanently sterile worker caste.</title>
        <authorList>
            <person name="Freitas F.C.P."/>
            <person name="Lourenco A.P."/>
            <person name="Nunes F.M.F."/>
            <person name="Paschoal A.R."/>
            <person name="Abreu F.C.P."/>
            <person name="Barbin F.O."/>
            <person name="Bataglia L."/>
            <person name="Cardoso-Junior C.A.M."/>
            <person name="Cervoni M.S."/>
            <person name="Silva S.R."/>
            <person name="Dalarmi F."/>
            <person name="Del Lama M.A."/>
            <person name="Depintor T.S."/>
            <person name="Ferreira K.M."/>
            <person name="Goria P.S."/>
            <person name="Jaskot M.C."/>
            <person name="Lago D.C."/>
            <person name="Luna-Lucena D."/>
            <person name="Moda L.M."/>
            <person name="Nascimento L."/>
            <person name="Pedrino M."/>
            <person name="Rabico F.O."/>
            <person name="Sanches F.C."/>
            <person name="Santos D.E."/>
            <person name="Santos C.G."/>
            <person name="Vieira J."/>
            <person name="Lopes T.F."/>
            <person name="Barchuk A.R."/>
            <person name="Hartfelder K."/>
            <person name="Simoes Z.L.P."/>
            <person name="Bitondi M.M.G."/>
            <person name="Pinheiro D.G."/>
        </authorList>
    </citation>
    <scope>NUCLEOTIDE SEQUENCE</scope>
    <source>
        <strain evidence="1">USP_RPSP 00005682</strain>
        <tissue evidence="1">Whole individual</tissue>
    </source>
</reference>
<dbReference type="EMBL" id="WNWW01000239">
    <property type="protein sequence ID" value="KAF3427995.1"/>
    <property type="molecule type" value="Genomic_DNA"/>
</dbReference>
<gene>
    <name evidence="1" type="ORF">E2986_13613</name>
</gene>
<organism evidence="1 2">
    <name type="scientific">Frieseomelitta varia</name>
    <dbReference type="NCBI Taxonomy" id="561572"/>
    <lineage>
        <taxon>Eukaryota</taxon>
        <taxon>Metazoa</taxon>
        <taxon>Ecdysozoa</taxon>
        <taxon>Arthropoda</taxon>
        <taxon>Hexapoda</taxon>
        <taxon>Insecta</taxon>
        <taxon>Pterygota</taxon>
        <taxon>Neoptera</taxon>
        <taxon>Endopterygota</taxon>
        <taxon>Hymenoptera</taxon>
        <taxon>Apocrita</taxon>
        <taxon>Aculeata</taxon>
        <taxon>Apoidea</taxon>
        <taxon>Anthophila</taxon>
        <taxon>Apidae</taxon>
        <taxon>Frieseomelitta</taxon>
    </lineage>
</organism>
<dbReference type="AlphaFoldDB" id="A0A833S121"/>
<proteinExistence type="predicted"/>
<keyword evidence="2" id="KW-1185">Reference proteome</keyword>